<evidence type="ECO:0000256" key="1">
    <source>
        <dbReference type="SAM" id="MobiDB-lite"/>
    </source>
</evidence>
<dbReference type="AlphaFoldDB" id="A0A5B7EJQ6"/>
<keyword evidence="3" id="KW-1185">Reference proteome</keyword>
<gene>
    <name evidence="2" type="ORF">E2C01_026081</name>
</gene>
<comment type="caution">
    <text evidence="2">The sequence shown here is derived from an EMBL/GenBank/DDBJ whole genome shotgun (WGS) entry which is preliminary data.</text>
</comment>
<name>A0A5B7EJQ6_PORTR</name>
<dbReference type="EMBL" id="VSRR010002687">
    <property type="protein sequence ID" value="MPC32754.1"/>
    <property type="molecule type" value="Genomic_DNA"/>
</dbReference>
<accession>A0A5B7EJQ6</accession>
<sequence>MNDFLLGRDGTLTCGLPDLRQEGRGRAGPHLRARGGAGLEGERESTLTCGIQAEGLNPTHLPIPVQRACKRRTRW</sequence>
<evidence type="ECO:0000313" key="2">
    <source>
        <dbReference type="EMBL" id="MPC32754.1"/>
    </source>
</evidence>
<reference evidence="2 3" key="1">
    <citation type="submission" date="2019-05" db="EMBL/GenBank/DDBJ databases">
        <title>Another draft genome of Portunus trituberculatus and its Hox gene families provides insights of decapod evolution.</title>
        <authorList>
            <person name="Jeong J.-H."/>
            <person name="Song I."/>
            <person name="Kim S."/>
            <person name="Choi T."/>
            <person name="Kim D."/>
            <person name="Ryu S."/>
            <person name="Kim W."/>
        </authorList>
    </citation>
    <scope>NUCLEOTIDE SEQUENCE [LARGE SCALE GENOMIC DNA]</scope>
    <source>
        <tissue evidence="2">Muscle</tissue>
    </source>
</reference>
<organism evidence="2 3">
    <name type="scientific">Portunus trituberculatus</name>
    <name type="common">Swimming crab</name>
    <name type="synonym">Neptunus trituberculatus</name>
    <dbReference type="NCBI Taxonomy" id="210409"/>
    <lineage>
        <taxon>Eukaryota</taxon>
        <taxon>Metazoa</taxon>
        <taxon>Ecdysozoa</taxon>
        <taxon>Arthropoda</taxon>
        <taxon>Crustacea</taxon>
        <taxon>Multicrustacea</taxon>
        <taxon>Malacostraca</taxon>
        <taxon>Eumalacostraca</taxon>
        <taxon>Eucarida</taxon>
        <taxon>Decapoda</taxon>
        <taxon>Pleocyemata</taxon>
        <taxon>Brachyura</taxon>
        <taxon>Eubrachyura</taxon>
        <taxon>Portunoidea</taxon>
        <taxon>Portunidae</taxon>
        <taxon>Portuninae</taxon>
        <taxon>Portunus</taxon>
    </lineage>
</organism>
<dbReference type="Proteomes" id="UP000324222">
    <property type="component" value="Unassembled WGS sequence"/>
</dbReference>
<feature type="region of interest" description="Disordered" evidence="1">
    <location>
        <begin position="20"/>
        <end position="39"/>
    </location>
</feature>
<protein>
    <submittedName>
        <fullName evidence="2">Uncharacterized protein</fullName>
    </submittedName>
</protein>
<evidence type="ECO:0000313" key="3">
    <source>
        <dbReference type="Proteomes" id="UP000324222"/>
    </source>
</evidence>
<proteinExistence type="predicted"/>